<dbReference type="Proteomes" id="UP000677228">
    <property type="component" value="Unassembled WGS sequence"/>
</dbReference>
<dbReference type="Pfam" id="PF00005">
    <property type="entry name" value="ABC_tran"/>
    <property type="match status" value="1"/>
</dbReference>
<proteinExistence type="predicted"/>
<dbReference type="GO" id="GO:0005886">
    <property type="term" value="C:plasma membrane"/>
    <property type="evidence" value="ECO:0007669"/>
    <property type="project" value="TreeGrafter"/>
</dbReference>
<dbReference type="InterPro" id="IPR003439">
    <property type="entry name" value="ABC_transporter-like_ATP-bd"/>
</dbReference>
<feature type="region of interest" description="Disordered" evidence="1">
    <location>
        <begin position="165"/>
        <end position="190"/>
    </location>
</feature>
<dbReference type="GO" id="GO:0016887">
    <property type="term" value="F:ATP hydrolysis activity"/>
    <property type="evidence" value="ECO:0007669"/>
    <property type="project" value="InterPro"/>
</dbReference>
<comment type="caution">
    <text evidence="4">The sequence shown here is derived from an EMBL/GenBank/DDBJ whole genome shotgun (WGS) entry which is preliminary data.</text>
</comment>
<accession>A0A8S2NM14</accession>
<dbReference type="PANTHER" id="PTHR24222">
    <property type="entry name" value="ABC TRANSPORTER B FAMILY"/>
    <property type="match status" value="1"/>
</dbReference>
<dbReference type="InterPro" id="IPR039421">
    <property type="entry name" value="Type_1_exporter"/>
</dbReference>
<dbReference type="PANTHER" id="PTHR24222:SF76">
    <property type="entry name" value="MYCOBACTIN IMPORT ATP-BINDING_PERMEASE PROTEIN IRTB"/>
    <property type="match status" value="1"/>
</dbReference>
<dbReference type="EMBL" id="CAJOBA010035642">
    <property type="protein sequence ID" value="CAF4008068.1"/>
    <property type="molecule type" value="Genomic_DNA"/>
</dbReference>
<dbReference type="SUPFAM" id="SSF52540">
    <property type="entry name" value="P-loop containing nucleoside triphosphate hydrolases"/>
    <property type="match status" value="1"/>
</dbReference>
<evidence type="ECO:0000313" key="4">
    <source>
        <dbReference type="EMBL" id="CAF4008068.1"/>
    </source>
</evidence>
<evidence type="ECO:0000259" key="2">
    <source>
        <dbReference type="Pfam" id="PF00005"/>
    </source>
</evidence>
<dbReference type="AlphaFoldDB" id="A0A8S2NM14"/>
<name>A0A8S2NM14_9BILA</name>
<evidence type="ECO:0000313" key="5">
    <source>
        <dbReference type="Proteomes" id="UP000682733"/>
    </source>
</evidence>
<organism evidence="4 5">
    <name type="scientific">Didymodactylos carnosus</name>
    <dbReference type="NCBI Taxonomy" id="1234261"/>
    <lineage>
        <taxon>Eukaryota</taxon>
        <taxon>Metazoa</taxon>
        <taxon>Spiralia</taxon>
        <taxon>Gnathifera</taxon>
        <taxon>Rotifera</taxon>
        <taxon>Eurotatoria</taxon>
        <taxon>Bdelloidea</taxon>
        <taxon>Philodinida</taxon>
        <taxon>Philodinidae</taxon>
        <taxon>Didymodactylos</taxon>
    </lineage>
</organism>
<evidence type="ECO:0000313" key="3">
    <source>
        <dbReference type="EMBL" id="CAF1197845.1"/>
    </source>
</evidence>
<evidence type="ECO:0000256" key="1">
    <source>
        <dbReference type="SAM" id="MobiDB-lite"/>
    </source>
</evidence>
<reference evidence="4" key="1">
    <citation type="submission" date="2021-02" db="EMBL/GenBank/DDBJ databases">
        <authorList>
            <person name="Nowell W R."/>
        </authorList>
    </citation>
    <scope>NUCLEOTIDE SEQUENCE</scope>
</reference>
<dbReference type="InterPro" id="IPR027417">
    <property type="entry name" value="P-loop_NTPase"/>
</dbReference>
<protein>
    <recommendedName>
        <fullName evidence="2">ABC transporter domain-containing protein</fullName>
    </recommendedName>
</protein>
<dbReference type="GO" id="GO:0005524">
    <property type="term" value="F:ATP binding"/>
    <property type="evidence" value="ECO:0007669"/>
    <property type="project" value="InterPro"/>
</dbReference>
<feature type="domain" description="ABC transporter" evidence="2">
    <location>
        <begin position="35"/>
        <end position="124"/>
    </location>
</feature>
<dbReference type="Proteomes" id="UP000682733">
    <property type="component" value="Unassembled WGS sequence"/>
</dbReference>
<dbReference type="GO" id="GO:0042626">
    <property type="term" value="F:ATPase-coupled transmembrane transporter activity"/>
    <property type="evidence" value="ECO:0007669"/>
    <property type="project" value="TreeGrafter"/>
</dbReference>
<dbReference type="EMBL" id="CAJNOK010014110">
    <property type="protein sequence ID" value="CAF1197845.1"/>
    <property type="molecule type" value="Genomic_DNA"/>
</dbReference>
<dbReference type="Gene3D" id="3.40.50.300">
    <property type="entry name" value="P-loop containing nucleotide triphosphate hydrolases"/>
    <property type="match status" value="1"/>
</dbReference>
<gene>
    <name evidence="3" type="ORF">OVA965_LOCUS23839</name>
    <name evidence="4" type="ORF">TMI583_LOCUS24560</name>
</gene>
<sequence>MSVWLDLYRFGRWASFDNSVAWWTLCWLMSPLTSFSQEPILFGTTIYENILYGSNQKDKITMSEIEEASRQANAHEFIMKLPNEYNTVVGERDIQLSGGQKQRIAIARALISSPKILLFDEATSALDNLNEKIVQEAIDRACKGDEDNGDDLSIVREPYEQESCTRNIHRHFSEESIDDDKNESGESRLR</sequence>